<comment type="cofactor">
    <cofactor evidence="1">
        <name>Zn(2+)</name>
        <dbReference type="ChEBI" id="CHEBI:29105"/>
    </cofactor>
</comment>
<dbReference type="Pfam" id="PF24827">
    <property type="entry name" value="AstE_AspA_cat"/>
    <property type="match status" value="1"/>
</dbReference>
<evidence type="ECO:0000313" key="7">
    <source>
        <dbReference type="Proteomes" id="UP000248975"/>
    </source>
</evidence>
<evidence type="ECO:0000256" key="1">
    <source>
        <dbReference type="ARBA" id="ARBA00001947"/>
    </source>
</evidence>
<dbReference type="Proteomes" id="UP000248975">
    <property type="component" value="Unassembled WGS sequence"/>
</dbReference>
<dbReference type="EMBL" id="QFQS01000001">
    <property type="protein sequence ID" value="PZR00431.1"/>
    <property type="molecule type" value="Genomic_DNA"/>
</dbReference>
<dbReference type="InterPro" id="IPR006311">
    <property type="entry name" value="TAT_signal"/>
</dbReference>
<name>A0A2W5URK9_CERSP</name>
<dbReference type="SUPFAM" id="SSF53187">
    <property type="entry name" value="Zn-dependent exopeptidases"/>
    <property type="match status" value="1"/>
</dbReference>
<accession>A0A2W5URK9</accession>
<dbReference type="InterPro" id="IPR053138">
    <property type="entry name" value="N-alpha-Ac-DABA_deacetylase"/>
</dbReference>
<dbReference type="InterPro" id="IPR043795">
    <property type="entry name" value="N-alpha-Ac-DABA-like"/>
</dbReference>
<keyword evidence="4" id="KW-0862">Zinc</keyword>
<comment type="caution">
    <text evidence="6">The sequence shown here is derived from an EMBL/GenBank/DDBJ whole genome shotgun (WGS) entry which is preliminary data.</text>
</comment>
<evidence type="ECO:0000256" key="3">
    <source>
        <dbReference type="ARBA" id="ARBA00022801"/>
    </source>
</evidence>
<reference evidence="6 7" key="1">
    <citation type="submission" date="2017-08" db="EMBL/GenBank/DDBJ databases">
        <title>Infants hospitalized years apart are colonized by the same room-sourced microbial strains.</title>
        <authorList>
            <person name="Brooks B."/>
            <person name="Olm M.R."/>
            <person name="Firek B.A."/>
            <person name="Baker R."/>
            <person name="Thomas B.C."/>
            <person name="Morowitz M.J."/>
            <person name="Banfield J.F."/>
        </authorList>
    </citation>
    <scope>NUCLEOTIDE SEQUENCE [LARGE SCALE GENOMIC DNA]</scope>
    <source>
        <strain evidence="6">S2_003_000_R2_11</strain>
    </source>
</reference>
<dbReference type="PANTHER" id="PTHR37326:SF1">
    <property type="entry name" value="BLL3975 PROTEIN"/>
    <property type="match status" value="1"/>
</dbReference>
<keyword evidence="2" id="KW-0479">Metal-binding</keyword>
<dbReference type="Gene3D" id="3.40.630.10">
    <property type="entry name" value="Zn peptidases"/>
    <property type="match status" value="1"/>
</dbReference>
<dbReference type="PROSITE" id="PS51318">
    <property type="entry name" value="TAT"/>
    <property type="match status" value="1"/>
</dbReference>
<keyword evidence="3" id="KW-0378">Hydrolase</keyword>
<gene>
    <name evidence="6" type="ORF">DI533_07630</name>
</gene>
<evidence type="ECO:0000256" key="4">
    <source>
        <dbReference type="ARBA" id="ARBA00022833"/>
    </source>
</evidence>
<dbReference type="GO" id="GO:0016811">
    <property type="term" value="F:hydrolase activity, acting on carbon-nitrogen (but not peptide) bonds, in linear amides"/>
    <property type="evidence" value="ECO:0007669"/>
    <property type="project" value="InterPro"/>
</dbReference>
<dbReference type="GO" id="GO:0016788">
    <property type="term" value="F:hydrolase activity, acting on ester bonds"/>
    <property type="evidence" value="ECO:0007669"/>
    <property type="project" value="InterPro"/>
</dbReference>
<feature type="domain" description="Succinylglutamate desuccinylase/Aspartoacylase catalytic" evidence="5">
    <location>
        <begin position="104"/>
        <end position="291"/>
    </location>
</feature>
<sequence length="395" mass="41543">MTDEPMEKAVLHRRDFMIASAASIGAGAAIVAAAGAAVAQDAAASTSSGTVFTGDVLMGKQVVSALDVNDLEPGKTHYLYFRGVEGPSGQPWHVSVTVARGAKPGKRGVLVSGVHGDEMSSIHTVQTVMNGLDPAAMSGTVMAVTDVSRPAIEGMQRRWPNSGRGIDLIDMNREWPGNENGASAVSRHAGLVFNRLLRPNADFAIDFHTGTTGFEVAAFNIGEMNIPEVKAMIDLYPVDQVYDNPAYPGVLHNAFIDAGIPCFTPEIGAARVLDLAMIALFVVGTVNVLKHHGIVAGAMGRTGRDIEVVVGNSAFPILSTAGGLVEFLVGLNEKVTAGQKVAVQRDSFGQVVAEYESGVDGVMTGLRSDAMSEPGNPLAFILFNRPAPEEDTYPE</sequence>
<protein>
    <submittedName>
        <fullName evidence="6">Peptidase M14</fullName>
    </submittedName>
</protein>
<dbReference type="PANTHER" id="PTHR37326">
    <property type="entry name" value="BLL3975 PROTEIN"/>
    <property type="match status" value="1"/>
</dbReference>
<evidence type="ECO:0000256" key="2">
    <source>
        <dbReference type="ARBA" id="ARBA00022723"/>
    </source>
</evidence>
<evidence type="ECO:0000259" key="5">
    <source>
        <dbReference type="Pfam" id="PF24827"/>
    </source>
</evidence>
<dbReference type="GO" id="GO:0046872">
    <property type="term" value="F:metal ion binding"/>
    <property type="evidence" value="ECO:0007669"/>
    <property type="project" value="UniProtKB-KW"/>
</dbReference>
<dbReference type="PIRSF" id="PIRSF039012">
    <property type="entry name" value="ASP"/>
    <property type="match status" value="1"/>
</dbReference>
<dbReference type="CDD" id="cd06251">
    <property type="entry name" value="M14_ASTE_ASPA-like"/>
    <property type="match status" value="1"/>
</dbReference>
<evidence type="ECO:0000313" key="6">
    <source>
        <dbReference type="EMBL" id="PZR00431.1"/>
    </source>
</evidence>
<proteinExistence type="predicted"/>
<dbReference type="AlphaFoldDB" id="A0A2W5URK9"/>
<dbReference type="InterPro" id="IPR055438">
    <property type="entry name" value="AstE_AspA_cat"/>
</dbReference>
<organism evidence="6 7">
    <name type="scientific">Cereibacter sphaeroides</name>
    <name type="common">Rhodobacter sphaeroides</name>
    <dbReference type="NCBI Taxonomy" id="1063"/>
    <lineage>
        <taxon>Bacteria</taxon>
        <taxon>Pseudomonadati</taxon>
        <taxon>Pseudomonadota</taxon>
        <taxon>Alphaproteobacteria</taxon>
        <taxon>Rhodobacterales</taxon>
        <taxon>Paracoccaceae</taxon>
        <taxon>Cereibacter</taxon>
    </lineage>
</organism>